<sequence>MTYKEKLQQEHPDYVDKKYSGGCLLCPYSYGYESSENSEHACLKLKGDCEACWNREIPGTQRTAEAATPDGSENN</sequence>
<comment type="caution">
    <text evidence="1">The sequence shown here is derived from an EMBL/GenBank/DDBJ whole genome shotgun (WGS) entry which is preliminary data.</text>
</comment>
<protein>
    <submittedName>
        <fullName evidence="1">Uncharacterized protein</fullName>
    </submittedName>
</protein>
<name>A0A4Q7PPI5_9FIRM</name>
<dbReference type="RefSeq" id="WP_130433718.1">
    <property type="nucleotide sequence ID" value="NZ_SGXF01000001.1"/>
</dbReference>
<proteinExistence type="predicted"/>
<reference evidence="1 2" key="1">
    <citation type="submission" date="2019-02" db="EMBL/GenBank/DDBJ databases">
        <title>Genomic Encyclopedia of Type Strains, Phase IV (KMG-IV): sequencing the most valuable type-strain genomes for metagenomic binning, comparative biology and taxonomic classification.</title>
        <authorList>
            <person name="Goeker M."/>
        </authorList>
    </citation>
    <scope>NUCLEOTIDE SEQUENCE [LARGE SCALE GENOMIC DNA]</scope>
    <source>
        <strain evidence="1 2">DSM 29486</strain>
    </source>
</reference>
<dbReference type="AlphaFoldDB" id="A0A4Q7PPI5"/>
<keyword evidence="2" id="KW-1185">Reference proteome</keyword>
<evidence type="ECO:0000313" key="2">
    <source>
        <dbReference type="Proteomes" id="UP000292927"/>
    </source>
</evidence>
<dbReference type="OrthoDB" id="2073175at2"/>
<dbReference type="Proteomes" id="UP000292927">
    <property type="component" value="Unassembled WGS sequence"/>
</dbReference>
<gene>
    <name evidence="1" type="ORF">EV209_1059</name>
</gene>
<accession>A0A4Q7PPI5</accession>
<dbReference type="EMBL" id="SGXF01000001">
    <property type="protein sequence ID" value="RZT02929.1"/>
    <property type="molecule type" value="Genomic_DNA"/>
</dbReference>
<evidence type="ECO:0000313" key="1">
    <source>
        <dbReference type="EMBL" id="RZT02929.1"/>
    </source>
</evidence>
<organism evidence="1 2">
    <name type="scientific">Cuneatibacter caecimuris</name>
    <dbReference type="NCBI Taxonomy" id="1796618"/>
    <lineage>
        <taxon>Bacteria</taxon>
        <taxon>Bacillati</taxon>
        <taxon>Bacillota</taxon>
        <taxon>Clostridia</taxon>
        <taxon>Lachnospirales</taxon>
        <taxon>Lachnospiraceae</taxon>
        <taxon>Cuneatibacter</taxon>
    </lineage>
</organism>